<name>A0A5J5BX78_9ASTE</name>
<proteinExistence type="predicted"/>
<sequence length="278" mass="31498">MMVRPPKKFTCSDKRPQFFKIYIPDQSSQRLGIPSAFNKHFGGCLPYKSVIKRPAKRSWWVEVNKVGENIYFQKGWQEFVEDNSLEFGDFLVFSYAGKSIFYVQLFGKNGCTKEVAIPTGKNKKSQALAQDIQTFEPSDSSKEVTKTILLPRGPSAIQEKQRAIKAAGNIISDYPSFEVVMKPAYVVSGLMNIPSSFRRSHMEKRRRKAMVQLSDKLWPVKLISHTNGTARFGKGWLDFVTDNNVEVGDVCSFELIETNDFVLKVSICKCRGLAPNCL</sequence>
<gene>
    <name evidence="7" type="ORF">F0562_003862</name>
</gene>
<evidence type="ECO:0000313" key="8">
    <source>
        <dbReference type="Proteomes" id="UP000325577"/>
    </source>
</evidence>
<dbReference type="Proteomes" id="UP000325577">
    <property type="component" value="Linkage Group LG1"/>
</dbReference>
<dbReference type="Pfam" id="PF02362">
    <property type="entry name" value="B3"/>
    <property type="match status" value="2"/>
</dbReference>
<keyword evidence="3" id="KW-0238">DNA-binding</keyword>
<keyword evidence="2" id="KW-0805">Transcription regulation</keyword>
<dbReference type="PROSITE" id="PS50863">
    <property type="entry name" value="B3"/>
    <property type="match status" value="2"/>
</dbReference>
<dbReference type="PANTHER" id="PTHR31920:SF148">
    <property type="entry name" value="B3 DOMAIN-CONTAINING PROTEIN OS03G0621600"/>
    <property type="match status" value="1"/>
</dbReference>
<dbReference type="OrthoDB" id="623918at2759"/>
<dbReference type="Gene3D" id="2.40.330.10">
    <property type="entry name" value="DNA-binding pseudobarrel domain"/>
    <property type="match status" value="2"/>
</dbReference>
<reference evidence="7 8" key="1">
    <citation type="submission" date="2019-09" db="EMBL/GenBank/DDBJ databases">
        <title>A chromosome-level genome assembly of the Chinese tupelo Nyssa sinensis.</title>
        <authorList>
            <person name="Yang X."/>
            <person name="Kang M."/>
            <person name="Yang Y."/>
            <person name="Xiong H."/>
            <person name="Wang M."/>
            <person name="Zhang Z."/>
            <person name="Wang Z."/>
            <person name="Wu H."/>
            <person name="Ma T."/>
            <person name="Liu J."/>
            <person name="Xi Z."/>
        </authorList>
    </citation>
    <scope>NUCLEOTIDE SEQUENCE [LARGE SCALE GENOMIC DNA]</scope>
    <source>
        <strain evidence="7">J267</strain>
        <tissue evidence="7">Leaf</tissue>
    </source>
</reference>
<dbReference type="PANTHER" id="PTHR31920">
    <property type="entry name" value="B3 DOMAIN-CONTAINING"/>
    <property type="match status" value="1"/>
</dbReference>
<dbReference type="GO" id="GO:0003677">
    <property type="term" value="F:DNA binding"/>
    <property type="evidence" value="ECO:0007669"/>
    <property type="project" value="UniProtKB-KW"/>
</dbReference>
<evidence type="ECO:0000256" key="2">
    <source>
        <dbReference type="ARBA" id="ARBA00023015"/>
    </source>
</evidence>
<keyword evidence="5" id="KW-0539">Nucleus</keyword>
<dbReference type="InterPro" id="IPR050655">
    <property type="entry name" value="Plant_B3_domain"/>
</dbReference>
<feature type="domain" description="TF-B3" evidence="6">
    <location>
        <begin position="176"/>
        <end position="271"/>
    </location>
</feature>
<accession>A0A5J5BX78</accession>
<dbReference type="GO" id="GO:0005634">
    <property type="term" value="C:nucleus"/>
    <property type="evidence" value="ECO:0007669"/>
    <property type="project" value="UniProtKB-SubCell"/>
</dbReference>
<dbReference type="EMBL" id="CM018032">
    <property type="protein sequence ID" value="KAA8547274.1"/>
    <property type="molecule type" value="Genomic_DNA"/>
</dbReference>
<evidence type="ECO:0000256" key="1">
    <source>
        <dbReference type="ARBA" id="ARBA00004123"/>
    </source>
</evidence>
<dbReference type="InterPro" id="IPR015300">
    <property type="entry name" value="DNA-bd_pseudobarrel_sf"/>
</dbReference>
<organism evidence="7 8">
    <name type="scientific">Nyssa sinensis</name>
    <dbReference type="NCBI Taxonomy" id="561372"/>
    <lineage>
        <taxon>Eukaryota</taxon>
        <taxon>Viridiplantae</taxon>
        <taxon>Streptophyta</taxon>
        <taxon>Embryophyta</taxon>
        <taxon>Tracheophyta</taxon>
        <taxon>Spermatophyta</taxon>
        <taxon>Magnoliopsida</taxon>
        <taxon>eudicotyledons</taxon>
        <taxon>Gunneridae</taxon>
        <taxon>Pentapetalae</taxon>
        <taxon>asterids</taxon>
        <taxon>Cornales</taxon>
        <taxon>Nyssaceae</taxon>
        <taxon>Nyssa</taxon>
    </lineage>
</organism>
<keyword evidence="4" id="KW-0804">Transcription</keyword>
<dbReference type="InterPro" id="IPR003340">
    <property type="entry name" value="B3_DNA-bd"/>
</dbReference>
<dbReference type="SMART" id="SM01019">
    <property type="entry name" value="B3"/>
    <property type="match status" value="2"/>
</dbReference>
<evidence type="ECO:0000259" key="6">
    <source>
        <dbReference type="PROSITE" id="PS50863"/>
    </source>
</evidence>
<dbReference type="SUPFAM" id="SSF101936">
    <property type="entry name" value="DNA-binding pseudobarrel domain"/>
    <property type="match status" value="2"/>
</dbReference>
<comment type="subcellular location">
    <subcellularLocation>
        <location evidence="1">Nucleus</location>
    </subcellularLocation>
</comment>
<dbReference type="CDD" id="cd10017">
    <property type="entry name" value="B3_DNA"/>
    <property type="match status" value="2"/>
</dbReference>
<evidence type="ECO:0000256" key="4">
    <source>
        <dbReference type="ARBA" id="ARBA00023163"/>
    </source>
</evidence>
<feature type="domain" description="TF-B3" evidence="6">
    <location>
        <begin position="16"/>
        <end position="109"/>
    </location>
</feature>
<dbReference type="AlphaFoldDB" id="A0A5J5BX78"/>
<evidence type="ECO:0000256" key="5">
    <source>
        <dbReference type="ARBA" id="ARBA00023242"/>
    </source>
</evidence>
<protein>
    <recommendedName>
        <fullName evidence="6">TF-B3 domain-containing protein</fullName>
    </recommendedName>
</protein>
<keyword evidence="8" id="KW-1185">Reference proteome</keyword>
<evidence type="ECO:0000256" key="3">
    <source>
        <dbReference type="ARBA" id="ARBA00023125"/>
    </source>
</evidence>
<evidence type="ECO:0000313" key="7">
    <source>
        <dbReference type="EMBL" id="KAA8547274.1"/>
    </source>
</evidence>